<keyword evidence="7" id="KW-1185">Reference proteome</keyword>
<sequence length="468" mass="51425">MSAINSFNRRNFIKSSLLTPAFLTSTMYGNNDKLNAGRKLDIDAVETDVLVLGAGASGIPAAISAAREGARVVLLEEDQQIGGAPTDMYVGYLCGNPMVGIFKEMVDKLKNDHSLLRPQSNNKDKLSDFWYVPSSYSMILDDMISAEKNIQVICGARAVEPLISPKGNRDRFEGVIASGAAGHSIAVKAKVTIDATGNGAVCEMAGCESMYGRDSKAQFNETHGKEKADERVMPCTQMFISQKFGTEKSDFKVYEELNAGCIDYGYGWFKNVKDSFYNRKTGIYIHWGATEICKDTRNPIEVSNTQRLLQQRLKPTVRKLFESGFTVNFAPKVGVRENRRIKGDFVITEGYMRKGKYADDTVAIGQYYLDGWGESWTKEDKHIPPFGIPYRSLIPSGFEGLLTAGKIISGTHIAMTAYRVQPIVSQTGQAAGLAAAMAAGKGTGLRDISVTKMQKKLKKQGMLRDLKS</sequence>
<evidence type="ECO:0000256" key="5">
    <source>
        <dbReference type="ARBA" id="ARBA00023014"/>
    </source>
</evidence>
<evidence type="ECO:0000256" key="1">
    <source>
        <dbReference type="ARBA" id="ARBA00022485"/>
    </source>
</evidence>
<dbReference type="AlphaFoldDB" id="A0A1W6LJ52"/>
<evidence type="ECO:0000256" key="2">
    <source>
        <dbReference type="ARBA" id="ARBA00022723"/>
    </source>
</evidence>
<evidence type="ECO:0000313" key="6">
    <source>
        <dbReference type="EMBL" id="ARN55785.1"/>
    </source>
</evidence>
<dbReference type="Pfam" id="PF12831">
    <property type="entry name" value="FAD_oxidored"/>
    <property type="match status" value="1"/>
</dbReference>
<gene>
    <name evidence="6" type="ORF">STSP1_00150</name>
</gene>
<evidence type="ECO:0000256" key="3">
    <source>
        <dbReference type="ARBA" id="ARBA00023002"/>
    </source>
</evidence>
<accession>A0A1W6LJ52</accession>
<keyword evidence="2" id="KW-0479">Metal-binding</keyword>
<organism evidence="6 7">
    <name type="scientific">Sedimentisphaera salicampi</name>
    <dbReference type="NCBI Taxonomy" id="1941349"/>
    <lineage>
        <taxon>Bacteria</taxon>
        <taxon>Pseudomonadati</taxon>
        <taxon>Planctomycetota</taxon>
        <taxon>Phycisphaerae</taxon>
        <taxon>Sedimentisphaerales</taxon>
        <taxon>Sedimentisphaeraceae</taxon>
        <taxon>Sedimentisphaera</taxon>
    </lineage>
</organism>
<keyword evidence="3" id="KW-0560">Oxidoreductase</keyword>
<proteinExistence type="predicted"/>
<dbReference type="GO" id="GO:0016491">
    <property type="term" value="F:oxidoreductase activity"/>
    <property type="evidence" value="ECO:0007669"/>
    <property type="project" value="UniProtKB-KW"/>
</dbReference>
<dbReference type="STRING" id="1941349.STSP1_00150"/>
<dbReference type="KEGG" id="pbp:STSP1_00150"/>
<dbReference type="GO" id="GO:0051539">
    <property type="term" value="F:4 iron, 4 sulfur cluster binding"/>
    <property type="evidence" value="ECO:0007669"/>
    <property type="project" value="UniProtKB-KW"/>
</dbReference>
<dbReference type="InterPro" id="IPR036188">
    <property type="entry name" value="FAD/NAD-bd_sf"/>
</dbReference>
<keyword evidence="1" id="KW-0004">4Fe-4S</keyword>
<dbReference type="InterPro" id="IPR039650">
    <property type="entry name" value="HdrA-like"/>
</dbReference>
<dbReference type="PANTHER" id="PTHR43498">
    <property type="entry name" value="FERREDOXIN:COB-COM HETERODISULFIDE REDUCTASE SUBUNIT A"/>
    <property type="match status" value="1"/>
</dbReference>
<dbReference type="SUPFAM" id="SSF51905">
    <property type="entry name" value="FAD/NAD(P)-binding domain"/>
    <property type="match status" value="1"/>
</dbReference>
<dbReference type="Gene3D" id="3.50.50.60">
    <property type="entry name" value="FAD/NAD(P)-binding domain"/>
    <property type="match status" value="1"/>
</dbReference>
<dbReference type="EMBL" id="CP021023">
    <property type="protein sequence ID" value="ARN55785.1"/>
    <property type="molecule type" value="Genomic_DNA"/>
</dbReference>
<dbReference type="RefSeq" id="WP_085754514.1">
    <property type="nucleotide sequence ID" value="NZ_CP021023.1"/>
</dbReference>
<evidence type="ECO:0000313" key="7">
    <source>
        <dbReference type="Proteomes" id="UP000193334"/>
    </source>
</evidence>
<dbReference type="PANTHER" id="PTHR43498:SF1">
    <property type="entry name" value="COB--COM HETERODISULFIDE REDUCTASE IRON-SULFUR SUBUNIT A"/>
    <property type="match status" value="1"/>
</dbReference>
<keyword evidence="5" id="KW-0411">Iron-sulfur</keyword>
<protein>
    <submittedName>
        <fullName evidence="6">Putative FAD-binding dehydrogenase</fullName>
    </submittedName>
</protein>
<name>A0A1W6LJ52_9BACT</name>
<dbReference type="Proteomes" id="UP000193334">
    <property type="component" value="Chromosome"/>
</dbReference>
<dbReference type="GO" id="GO:0046872">
    <property type="term" value="F:metal ion binding"/>
    <property type="evidence" value="ECO:0007669"/>
    <property type="project" value="UniProtKB-KW"/>
</dbReference>
<evidence type="ECO:0000256" key="4">
    <source>
        <dbReference type="ARBA" id="ARBA00023004"/>
    </source>
</evidence>
<keyword evidence="4" id="KW-0408">Iron</keyword>
<reference evidence="7" key="1">
    <citation type="submission" date="2017-04" db="EMBL/GenBank/DDBJ databases">
        <title>Comparative genomics and description of representatives of a novel lineage of planctomycetes thriving in anoxic sediments.</title>
        <authorList>
            <person name="Spring S."/>
            <person name="Bunk B."/>
            <person name="Sproer C."/>
        </authorList>
    </citation>
    <scope>NUCLEOTIDE SEQUENCE [LARGE SCALE GENOMIC DNA]</scope>
    <source>
        <strain evidence="7">ST-PulAB-D4</strain>
    </source>
</reference>